<protein>
    <recommendedName>
        <fullName evidence="7">Phosphatidate cytidylyltransferase</fullName>
        <ecNumber evidence="6">2.7.7.41</ecNumber>
    </recommendedName>
    <alternativeName>
        <fullName evidence="20">CDP-DAG synthase</fullName>
    </alternativeName>
    <alternativeName>
        <fullName evidence="22">CDP-DG synthase</fullName>
    </alternativeName>
    <alternativeName>
        <fullName evidence="18">CDP-diacylglycerol synthase</fullName>
    </alternativeName>
    <alternativeName>
        <fullName evidence="21">CDP-diglyceride pyrophosphorylase</fullName>
    </alternativeName>
    <alternativeName>
        <fullName evidence="23">CDP-diglyceride synthase</fullName>
    </alternativeName>
    <alternativeName>
        <fullName evidence="19">CTP:phosphatidate cytidylyltransferase</fullName>
    </alternativeName>
</protein>
<keyword evidence="17" id="KW-1208">Phospholipid metabolism</keyword>
<evidence type="ECO:0000256" key="22">
    <source>
        <dbReference type="ARBA" id="ARBA00032743"/>
    </source>
</evidence>
<organism evidence="26 27">
    <name type="scientific">Streptomyces venezuelae</name>
    <dbReference type="NCBI Taxonomy" id="54571"/>
    <lineage>
        <taxon>Bacteria</taxon>
        <taxon>Bacillati</taxon>
        <taxon>Actinomycetota</taxon>
        <taxon>Actinomycetes</taxon>
        <taxon>Kitasatosporales</taxon>
        <taxon>Streptomycetaceae</taxon>
        <taxon>Streptomyces</taxon>
    </lineage>
</organism>
<dbReference type="Pfam" id="PF01148">
    <property type="entry name" value="CTP_transf_1"/>
    <property type="match status" value="1"/>
</dbReference>
<feature type="region of interest" description="Disordered" evidence="24">
    <location>
        <begin position="1"/>
        <end position="70"/>
    </location>
</feature>
<feature type="compositionally biased region" description="Gly residues" evidence="24">
    <location>
        <begin position="42"/>
        <end position="68"/>
    </location>
</feature>
<keyword evidence="12 26" id="KW-0548">Nucleotidyltransferase</keyword>
<reference evidence="26 27" key="1">
    <citation type="submission" date="2018-05" db="EMBL/GenBank/DDBJ databases">
        <title>Streptomyces venezuelae.</title>
        <authorList>
            <person name="Kim W."/>
            <person name="Lee N."/>
            <person name="Cho B.-K."/>
        </authorList>
    </citation>
    <scope>NUCLEOTIDE SEQUENCE [LARGE SCALE GENOMIC DNA]</scope>
    <source>
        <strain evidence="26 27">ATCC 14584</strain>
    </source>
</reference>
<evidence type="ECO:0000256" key="14">
    <source>
        <dbReference type="ARBA" id="ARBA00023098"/>
    </source>
</evidence>
<dbReference type="PANTHER" id="PTHR46382">
    <property type="entry name" value="PHOSPHATIDATE CYTIDYLYLTRANSFERASE"/>
    <property type="match status" value="1"/>
</dbReference>
<gene>
    <name evidence="26" type="ORF">DEJ48_11390</name>
</gene>
<dbReference type="GO" id="GO:0004605">
    <property type="term" value="F:phosphatidate cytidylyltransferase activity"/>
    <property type="evidence" value="ECO:0007669"/>
    <property type="project" value="UniProtKB-EC"/>
</dbReference>
<sequence>MAGGDGGPRGDAPVLGVPRGCGGGCGPPQRRPGRQDGALRAGRGGGGVRMDGAGPRGGRGGLGADGGPAPGPPVARAGRCAMSAALVVGGVAGEAVGRAVPVVAGVLGAGGVAVAALPSRVRMRAELRKRWRTWALAAPLFLGAFFVGRAGAFVLAAGLGVVAVGEYARMAALPRGERAVLGAAAVAVPGAAWAAPDALDLRAVCAVLIAAAVVALFSGDADAGFTRACRTLFGLLWIPLPLSGLVLLGDTAVAVGVAVAFGDVGAWCGGTALGRTGPLARALSPLSPHKTWAGVAGAAAATAAALAAVGAFTPVLWAAVLVGCVLGDLMESMVKREAGVKDAGSWLPGFGGLLDRIDSLLVALSLTMVVTL</sequence>
<evidence type="ECO:0000256" key="19">
    <source>
        <dbReference type="ARBA" id="ARBA00031825"/>
    </source>
</evidence>
<evidence type="ECO:0000256" key="8">
    <source>
        <dbReference type="ARBA" id="ARBA00022475"/>
    </source>
</evidence>
<evidence type="ECO:0000256" key="15">
    <source>
        <dbReference type="ARBA" id="ARBA00023136"/>
    </source>
</evidence>
<dbReference type="AlphaFoldDB" id="A0A5P2BUP4"/>
<evidence type="ECO:0000313" key="26">
    <source>
        <dbReference type="EMBL" id="QES33917.1"/>
    </source>
</evidence>
<accession>A0A5P2BUP4</accession>
<keyword evidence="13 25" id="KW-1133">Transmembrane helix</keyword>
<comment type="subcellular location">
    <subcellularLocation>
        <location evidence="2">Cell membrane</location>
        <topology evidence="2">Multi-pass membrane protein</topology>
    </subcellularLocation>
</comment>
<dbReference type="GO" id="GO:0016024">
    <property type="term" value="P:CDP-diacylglycerol biosynthetic process"/>
    <property type="evidence" value="ECO:0007669"/>
    <property type="project" value="TreeGrafter"/>
</dbReference>
<evidence type="ECO:0000256" key="3">
    <source>
        <dbReference type="ARBA" id="ARBA00005119"/>
    </source>
</evidence>
<name>A0A5P2BUP4_STRVZ</name>
<evidence type="ECO:0000256" key="16">
    <source>
        <dbReference type="ARBA" id="ARBA00023209"/>
    </source>
</evidence>
<evidence type="ECO:0000256" key="18">
    <source>
        <dbReference type="ARBA" id="ARBA00029893"/>
    </source>
</evidence>
<evidence type="ECO:0000256" key="13">
    <source>
        <dbReference type="ARBA" id="ARBA00022989"/>
    </source>
</evidence>
<evidence type="ECO:0000256" key="2">
    <source>
        <dbReference type="ARBA" id="ARBA00004651"/>
    </source>
</evidence>
<keyword evidence="8" id="KW-1003">Cell membrane</keyword>
<evidence type="ECO:0000256" key="6">
    <source>
        <dbReference type="ARBA" id="ARBA00012487"/>
    </source>
</evidence>
<feature type="transmembrane region" description="Helical" evidence="25">
    <location>
        <begin position="293"/>
        <end position="326"/>
    </location>
</feature>
<dbReference type="EC" id="2.7.7.41" evidence="6"/>
<comment type="catalytic activity">
    <reaction evidence="1">
        <text>a 1,2-diacyl-sn-glycero-3-phosphate + CTP + H(+) = a CDP-1,2-diacyl-sn-glycerol + diphosphate</text>
        <dbReference type="Rhea" id="RHEA:16229"/>
        <dbReference type="ChEBI" id="CHEBI:15378"/>
        <dbReference type="ChEBI" id="CHEBI:33019"/>
        <dbReference type="ChEBI" id="CHEBI:37563"/>
        <dbReference type="ChEBI" id="CHEBI:58332"/>
        <dbReference type="ChEBI" id="CHEBI:58608"/>
        <dbReference type="EC" id="2.7.7.41"/>
    </reaction>
</comment>
<dbReference type="EMBL" id="CP029192">
    <property type="protein sequence ID" value="QES33917.1"/>
    <property type="molecule type" value="Genomic_DNA"/>
</dbReference>
<evidence type="ECO:0000256" key="10">
    <source>
        <dbReference type="ARBA" id="ARBA00022679"/>
    </source>
</evidence>
<evidence type="ECO:0000256" key="4">
    <source>
        <dbReference type="ARBA" id="ARBA00005189"/>
    </source>
</evidence>
<comment type="pathway">
    <text evidence="4">Lipid metabolism.</text>
</comment>
<comment type="similarity">
    <text evidence="5">Belongs to the CDS family.</text>
</comment>
<evidence type="ECO:0000256" key="12">
    <source>
        <dbReference type="ARBA" id="ARBA00022695"/>
    </source>
</evidence>
<dbReference type="PANTHER" id="PTHR46382:SF1">
    <property type="entry name" value="PHOSPHATIDATE CYTIDYLYLTRANSFERASE"/>
    <property type="match status" value="1"/>
</dbReference>
<evidence type="ECO:0000256" key="20">
    <source>
        <dbReference type="ARBA" id="ARBA00032253"/>
    </source>
</evidence>
<feature type="transmembrane region" description="Helical" evidence="25">
    <location>
        <begin position="99"/>
        <end position="119"/>
    </location>
</feature>
<keyword evidence="10 26" id="KW-0808">Transferase</keyword>
<evidence type="ECO:0000256" key="1">
    <source>
        <dbReference type="ARBA" id="ARBA00001698"/>
    </source>
</evidence>
<evidence type="ECO:0000256" key="17">
    <source>
        <dbReference type="ARBA" id="ARBA00023264"/>
    </source>
</evidence>
<evidence type="ECO:0000256" key="7">
    <source>
        <dbReference type="ARBA" id="ARBA00019373"/>
    </source>
</evidence>
<keyword evidence="14" id="KW-0443">Lipid metabolism</keyword>
<keyword evidence="16" id="KW-0594">Phospholipid biosynthesis</keyword>
<dbReference type="Proteomes" id="UP000322927">
    <property type="component" value="Chromosome"/>
</dbReference>
<evidence type="ECO:0000313" key="27">
    <source>
        <dbReference type="Proteomes" id="UP000322927"/>
    </source>
</evidence>
<keyword evidence="11 25" id="KW-0812">Transmembrane</keyword>
<dbReference type="GO" id="GO:0005886">
    <property type="term" value="C:plasma membrane"/>
    <property type="evidence" value="ECO:0007669"/>
    <property type="project" value="UniProtKB-SubCell"/>
</dbReference>
<evidence type="ECO:0000256" key="24">
    <source>
        <dbReference type="SAM" id="MobiDB-lite"/>
    </source>
</evidence>
<proteinExistence type="inferred from homology"/>
<evidence type="ECO:0000256" key="9">
    <source>
        <dbReference type="ARBA" id="ARBA00022516"/>
    </source>
</evidence>
<evidence type="ECO:0000256" key="5">
    <source>
        <dbReference type="ARBA" id="ARBA00010185"/>
    </source>
</evidence>
<evidence type="ECO:0000256" key="21">
    <source>
        <dbReference type="ARBA" id="ARBA00032396"/>
    </source>
</evidence>
<keyword evidence="9" id="KW-0444">Lipid biosynthesis</keyword>
<evidence type="ECO:0000256" key="23">
    <source>
        <dbReference type="ARBA" id="ARBA00033406"/>
    </source>
</evidence>
<keyword evidence="15 25" id="KW-0472">Membrane</keyword>
<evidence type="ECO:0000256" key="11">
    <source>
        <dbReference type="ARBA" id="ARBA00022692"/>
    </source>
</evidence>
<feature type="transmembrane region" description="Helical" evidence="25">
    <location>
        <begin position="231"/>
        <end position="261"/>
    </location>
</feature>
<feature type="transmembrane region" description="Helical" evidence="25">
    <location>
        <begin position="201"/>
        <end position="219"/>
    </location>
</feature>
<evidence type="ECO:0000256" key="25">
    <source>
        <dbReference type="SAM" id="Phobius"/>
    </source>
</evidence>
<comment type="pathway">
    <text evidence="3">Phospholipid metabolism; CDP-diacylglycerol biosynthesis; CDP-diacylglycerol from sn-glycerol 3-phosphate: step 3/3.</text>
</comment>